<sequence>MAGLVPAIHDFLLACGQDVDARANPGMTKS</sequence>
<dbReference type="EMBL" id="JBGBZA010000002">
    <property type="protein sequence ID" value="MEY9317682.1"/>
    <property type="molecule type" value="Genomic_DNA"/>
</dbReference>
<accession>A0ABV4F2L3</accession>
<comment type="caution">
    <text evidence="1">The sequence shown here is derived from an EMBL/GenBank/DDBJ whole genome shotgun (WGS) entry which is preliminary data.</text>
</comment>
<evidence type="ECO:0000313" key="2">
    <source>
        <dbReference type="Proteomes" id="UP001565471"/>
    </source>
</evidence>
<proteinExistence type="predicted"/>
<name>A0ABV4F2L3_BRAEL</name>
<dbReference type="Proteomes" id="UP001565471">
    <property type="component" value="Unassembled WGS sequence"/>
</dbReference>
<keyword evidence="2" id="KW-1185">Reference proteome</keyword>
<protein>
    <submittedName>
        <fullName evidence="1">Uncharacterized protein</fullName>
    </submittedName>
</protein>
<reference evidence="1 2" key="1">
    <citation type="submission" date="2024-07" db="EMBL/GenBank/DDBJ databases">
        <title>Genomic Encyclopedia of Type Strains, Phase V (KMG-V): Genome sequencing to study the core and pangenomes of soil and plant-associated prokaryotes.</title>
        <authorList>
            <person name="Whitman W."/>
        </authorList>
    </citation>
    <scope>NUCLEOTIDE SEQUENCE [LARGE SCALE GENOMIC DNA]</scope>
    <source>
        <strain evidence="1 2">USDA 415</strain>
    </source>
</reference>
<gene>
    <name evidence="1" type="ORF">ABIF29_004481</name>
</gene>
<organism evidence="1 2">
    <name type="scientific">Bradyrhizobium elkanii</name>
    <dbReference type="NCBI Taxonomy" id="29448"/>
    <lineage>
        <taxon>Bacteria</taxon>
        <taxon>Pseudomonadati</taxon>
        <taxon>Pseudomonadota</taxon>
        <taxon>Alphaproteobacteria</taxon>
        <taxon>Hyphomicrobiales</taxon>
        <taxon>Nitrobacteraceae</taxon>
        <taxon>Bradyrhizobium</taxon>
    </lineage>
</organism>
<evidence type="ECO:0000313" key="1">
    <source>
        <dbReference type="EMBL" id="MEY9317682.1"/>
    </source>
</evidence>